<feature type="region of interest" description="Disordered" evidence="1">
    <location>
        <begin position="370"/>
        <end position="408"/>
    </location>
</feature>
<keyword evidence="3" id="KW-1185">Reference proteome</keyword>
<accession>A0A7M5UTI9</accession>
<dbReference type="Proteomes" id="UP000594262">
    <property type="component" value="Unplaced"/>
</dbReference>
<dbReference type="OrthoDB" id="10685664at2759"/>
<organism evidence="2 3">
    <name type="scientific">Clytia hemisphaerica</name>
    <dbReference type="NCBI Taxonomy" id="252671"/>
    <lineage>
        <taxon>Eukaryota</taxon>
        <taxon>Metazoa</taxon>
        <taxon>Cnidaria</taxon>
        <taxon>Hydrozoa</taxon>
        <taxon>Hydroidolina</taxon>
        <taxon>Leptothecata</taxon>
        <taxon>Obeliida</taxon>
        <taxon>Clytiidae</taxon>
        <taxon>Clytia</taxon>
    </lineage>
</organism>
<proteinExistence type="predicted"/>
<feature type="compositionally biased region" description="Low complexity" evidence="1">
    <location>
        <begin position="22"/>
        <end position="32"/>
    </location>
</feature>
<feature type="compositionally biased region" description="Polar residues" evidence="1">
    <location>
        <begin position="53"/>
        <end position="71"/>
    </location>
</feature>
<evidence type="ECO:0000313" key="2">
    <source>
        <dbReference type="EnsemblMetazoa" id="CLYHEMP001139.1"/>
    </source>
</evidence>
<feature type="compositionally biased region" description="Polar residues" evidence="1">
    <location>
        <begin position="572"/>
        <end position="582"/>
    </location>
</feature>
<sequence>MSMSFGKVCIETQPDQQEKQTSEQGSSESESSYKTPQQLFSSFQIPDIDSPAVSDTSTESPDSPCSPVTQKSLEKSPKLQNIKPNIIKHPPTQLKLTSSFPTMHAPKIFPTSVQATQTTGKPLLVQGHANAHAHQQFYFMNQGANGFIGYQTPIPPTTAYQPGMYGLSSPFVDPRFIFSPQPPTSAIIKKDTAANPPLSKEIKMLDSSPASSSLRQTCANIQGQMAANQIPLCLVQDSQGQLHQLVYTVPENLYEKYVTAAKKGFKVRVQPHLDSLKVALSNNATSKPKIEEENEKRIFNDEDLKLVKDIKLNEQTSPMKTETQDIEKIISKSKVKAPEKGTKILTMSVLEQLKENSCNKNEKERLTVTKNPTTTATRNVTPSDVNKSHTTVKGTSQFSSTQDDKDLSIHSQEQIVTEKGDMKINDKTPIKIDLTSSPCTASGHFETEQSIEIIDEPSPTQHNKTVLKRKIQSPPLMNTSDEKISSLKTLSDHQIKSPTPLPKNDFVLDDLTQPNECNELYHNINTIDGILAKNSNALIPKSDVEALLRCLKRKLEENDIAEHLSKRHKLQENNAQSTPNKLSDNRKAFHTKCNSYDYDSLDMLSPESLPEDENSVFYSNTDIPSVSSLGSSSEKIVPSVTSSLDAFDTSLTDSSPNLQNMGVDQHLDLFDNFKDDIFSTDSFVYGDILPNTTTNDKIITKNTNFNNNTNIQDKLINSTDNFSFPSGQQNYDMDLFDHLWSELDNL</sequence>
<evidence type="ECO:0000313" key="3">
    <source>
        <dbReference type="Proteomes" id="UP000594262"/>
    </source>
</evidence>
<dbReference type="EnsemblMetazoa" id="CLYHEMT001139.1">
    <property type="protein sequence ID" value="CLYHEMP001139.1"/>
    <property type="gene ID" value="CLYHEMG001139"/>
</dbReference>
<protein>
    <submittedName>
        <fullName evidence="2">Uncharacterized protein</fullName>
    </submittedName>
</protein>
<feature type="region of interest" description="Disordered" evidence="1">
    <location>
        <begin position="566"/>
        <end position="586"/>
    </location>
</feature>
<reference evidence="2" key="1">
    <citation type="submission" date="2021-01" db="UniProtKB">
        <authorList>
            <consortium name="EnsemblMetazoa"/>
        </authorList>
    </citation>
    <scope>IDENTIFICATION</scope>
</reference>
<name>A0A7M5UTI9_9CNID</name>
<dbReference type="AlphaFoldDB" id="A0A7M5UTI9"/>
<evidence type="ECO:0000256" key="1">
    <source>
        <dbReference type="SAM" id="MobiDB-lite"/>
    </source>
</evidence>
<feature type="compositionally biased region" description="Polar residues" evidence="1">
    <location>
        <begin position="33"/>
        <end position="44"/>
    </location>
</feature>
<feature type="compositionally biased region" description="Polar residues" evidence="1">
    <location>
        <begin position="370"/>
        <end position="401"/>
    </location>
</feature>
<feature type="region of interest" description="Disordered" evidence="1">
    <location>
        <begin position="1"/>
        <end position="85"/>
    </location>
</feature>